<dbReference type="InterPro" id="IPR004330">
    <property type="entry name" value="FAR1_DNA_bnd_dom"/>
</dbReference>
<dbReference type="STRING" id="3818.A0A444X3F4"/>
<feature type="region of interest" description="Disordered" evidence="1">
    <location>
        <begin position="21"/>
        <end position="40"/>
    </location>
</feature>
<keyword evidence="4" id="KW-1185">Reference proteome</keyword>
<comment type="caution">
    <text evidence="3">The sequence shown here is derived from an EMBL/GenBank/DDBJ whole genome shotgun (WGS) entry which is preliminary data.</text>
</comment>
<organism evidence="3 4">
    <name type="scientific">Arachis hypogaea</name>
    <name type="common">Peanut</name>
    <dbReference type="NCBI Taxonomy" id="3818"/>
    <lineage>
        <taxon>Eukaryota</taxon>
        <taxon>Viridiplantae</taxon>
        <taxon>Streptophyta</taxon>
        <taxon>Embryophyta</taxon>
        <taxon>Tracheophyta</taxon>
        <taxon>Spermatophyta</taxon>
        <taxon>Magnoliopsida</taxon>
        <taxon>eudicotyledons</taxon>
        <taxon>Gunneridae</taxon>
        <taxon>Pentapetalae</taxon>
        <taxon>rosids</taxon>
        <taxon>fabids</taxon>
        <taxon>Fabales</taxon>
        <taxon>Fabaceae</taxon>
        <taxon>Papilionoideae</taxon>
        <taxon>50 kb inversion clade</taxon>
        <taxon>dalbergioids sensu lato</taxon>
        <taxon>Dalbergieae</taxon>
        <taxon>Pterocarpus clade</taxon>
        <taxon>Arachis</taxon>
    </lineage>
</organism>
<dbReference type="PANTHER" id="PTHR47718">
    <property type="entry name" value="OS01G0519700 PROTEIN"/>
    <property type="match status" value="1"/>
</dbReference>
<feature type="compositionally biased region" description="Acidic residues" evidence="1">
    <location>
        <begin position="22"/>
        <end position="33"/>
    </location>
</feature>
<proteinExistence type="predicted"/>
<name>A0A444X3F4_ARAHY</name>
<dbReference type="AlphaFoldDB" id="A0A444X3F4"/>
<evidence type="ECO:0000313" key="4">
    <source>
        <dbReference type="Proteomes" id="UP000289738"/>
    </source>
</evidence>
<evidence type="ECO:0000313" key="3">
    <source>
        <dbReference type="EMBL" id="RYQ84143.1"/>
    </source>
</evidence>
<evidence type="ECO:0000259" key="2">
    <source>
        <dbReference type="Pfam" id="PF03101"/>
    </source>
</evidence>
<dbReference type="Proteomes" id="UP000289738">
    <property type="component" value="Chromosome B10"/>
</dbReference>
<accession>A0A444X3F4</accession>
<gene>
    <name evidence="3" type="ORF">Ahy_B10g103080</name>
</gene>
<sequence length="241" mass="28297">MLVVTLTSQLVCVQETPVDTGMEAEAEELEGESSDERHGEQNGMAEHVMLSRAQILEMEFANPDEACHFYEQYSRAKGFSMRQGKKMKNRKGEIVRYTYLCNREGFRHRKWLQMQDRKREHKVVTHCGCQADMRIKRKADSTSWYVCRFVDEHNHDLLPAKFVSYLPAYRKISDVDVAHIESLRQAGGFNLVPFTKRDMYNVVRRQRAMHCGDVNAALRYFNSCARAYENMYWRYQVGDEQ</sequence>
<reference evidence="3 4" key="1">
    <citation type="submission" date="2019-01" db="EMBL/GenBank/DDBJ databases">
        <title>Sequencing of cultivated peanut Arachis hypogaea provides insights into genome evolution and oil improvement.</title>
        <authorList>
            <person name="Chen X."/>
        </authorList>
    </citation>
    <scope>NUCLEOTIDE SEQUENCE [LARGE SCALE GENOMIC DNA]</scope>
    <source>
        <strain evidence="4">cv. Fuhuasheng</strain>
        <tissue evidence="3">Leaves</tissue>
    </source>
</reference>
<evidence type="ECO:0000256" key="1">
    <source>
        <dbReference type="SAM" id="MobiDB-lite"/>
    </source>
</evidence>
<protein>
    <recommendedName>
        <fullName evidence="2">FAR1 domain-containing protein</fullName>
    </recommendedName>
</protein>
<feature type="domain" description="FAR1" evidence="2">
    <location>
        <begin position="68"/>
        <end position="159"/>
    </location>
</feature>
<dbReference type="Pfam" id="PF03101">
    <property type="entry name" value="FAR1"/>
    <property type="match status" value="1"/>
</dbReference>
<dbReference type="EMBL" id="SDMP01000020">
    <property type="protein sequence ID" value="RYQ84143.1"/>
    <property type="molecule type" value="Genomic_DNA"/>
</dbReference>